<reference evidence="5 6" key="1">
    <citation type="submission" date="2016-04" db="EMBL/GenBank/DDBJ databases">
        <title>Genome analyses suggest a sexual origin of heterokaryosis in a supposedly ancient asexual fungus.</title>
        <authorList>
            <person name="Ropars J."/>
            <person name="Sedzielewska K."/>
            <person name="Noel J."/>
            <person name="Charron P."/>
            <person name="Farinelli L."/>
            <person name="Marton T."/>
            <person name="Kruger M."/>
            <person name="Pelin A."/>
            <person name="Brachmann A."/>
            <person name="Corradi N."/>
        </authorList>
    </citation>
    <scope>NUCLEOTIDE SEQUENCE [LARGE SCALE GENOMIC DNA]</scope>
    <source>
        <strain evidence="5 6">A5</strain>
    </source>
</reference>
<dbReference type="EMBL" id="LLXJ01000505">
    <property type="protein sequence ID" value="PKC08917.1"/>
    <property type="molecule type" value="Genomic_DNA"/>
</dbReference>
<name>A0A2I1E5V5_9GLOM</name>
<dbReference type="VEuPathDB" id="FungiDB:RhiirFUN_014148"/>
<feature type="compositionally biased region" description="Polar residues" evidence="4">
    <location>
        <begin position="1"/>
        <end position="11"/>
    </location>
</feature>
<comment type="caution">
    <text evidence="5">The sequence shown here is derived from an EMBL/GenBank/DDBJ whole genome shotgun (WGS) entry which is preliminary data.</text>
</comment>
<dbReference type="GO" id="GO:0000978">
    <property type="term" value="F:RNA polymerase II cis-regulatory region sequence-specific DNA binding"/>
    <property type="evidence" value="ECO:0007669"/>
    <property type="project" value="TreeGrafter"/>
</dbReference>
<dbReference type="Proteomes" id="UP000232722">
    <property type="component" value="Unassembled WGS sequence"/>
</dbReference>
<dbReference type="OrthoDB" id="6247875at2759"/>
<evidence type="ECO:0000313" key="5">
    <source>
        <dbReference type="EMBL" id="PKC08917.1"/>
    </source>
</evidence>
<organism evidence="5 6">
    <name type="scientific">Rhizophagus irregularis</name>
    <dbReference type="NCBI Taxonomy" id="588596"/>
    <lineage>
        <taxon>Eukaryota</taxon>
        <taxon>Fungi</taxon>
        <taxon>Fungi incertae sedis</taxon>
        <taxon>Mucoromycota</taxon>
        <taxon>Glomeromycotina</taxon>
        <taxon>Glomeromycetes</taxon>
        <taxon>Glomerales</taxon>
        <taxon>Glomeraceae</taxon>
        <taxon>Rhizophagus</taxon>
    </lineage>
</organism>
<keyword evidence="1" id="KW-0805">Transcription regulation</keyword>
<dbReference type="GO" id="GO:0005634">
    <property type="term" value="C:nucleus"/>
    <property type="evidence" value="ECO:0007669"/>
    <property type="project" value="UniProtKB-UniRule"/>
</dbReference>
<dbReference type="GO" id="GO:0030154">
    <property type="term" value="P:cell differentiation"/>
    <property type="evidence" value="ECO:0007669"/>
    <property type="project" value="TreeGrafter"/>
</dbReference>
<dbReference type="Pfam" id="PF00505">
    <property type="entry name" value="HMG_box"/>
    <property type="match status" value="1"/>
</dbReference>
<gene>
    <name evidence="5" type="ORF">RhiirA5_244892</name>
</gene>
<dbReference type="Gene3D" id="1.10.30.10">
    <property type="entry name" value="High mobility group box domain"/>
    <property type="match status" value="1"/>
</dbReference>
<accession>A0A2I1E5V5</accession>
<dbReference type="CDD" id="cd01389">
    <property type="entry name" value="HMG-box_ROX1-like"/>
    <property type="match status" value="1"/>
</dbReference>
<feature type="compositionally biased region" description="Basic and acidic residues" evidence="4">
    <location>
        <begin position="64"/>
        <end position="77"/>
    </location>
</feature>
<keyword evidence="3" id="KW-0804">Transcription</keyword>
<dbReference type="VEuPathDB" id="FungiDB:FUN_016132"/>
<keyword evidence="2" id="KW-0238">DNA-binding</keyword>
<dbReference type="SMART" id="SM00398">
    <property type="entry name" value="HMG"/>
    <property type="match status" value="1"/>
</dbReference>
<dbReference type="InterPro" id="IPR009071">
    <property type="entry name" value="HMG_box_dom"/>
</dbReference>
<evidence type="ECO:0000313" key="6">
    <source>
        <dbReference type="Proteomes" id="UP000232722"/>
    </source>
</evidence>
<evidence type="ECO:0000256" key="3">
    <source>
        <dbReference type="ARBA" id="ARBA00023163"/>
    </source>
</evidence>
<dbReference type="InterPro" id="IPR050140">
    <property type="entry name" value="SRY-related_HMG-box_TF-like"/>
</dbReference>
<dbReference type="InterPro" id="IPR036910">
    <property type="entry name" value="HMG_box_dom_sf"/>
</dbReference>
<dbReference type="PANTHER" id="PTHR10270:SF161">
    <property type="entry name" value="SEX-DETERMINING REGION Y PROTEIN"/>
    <property type="match status" value="1"/>
</dbReference>
<feature type="region of interest" description="Disordered" evidence="4">
    <location>
        <begin position="64"/>
        <end position="92"/>
    </location>
</feature>
<dbReference type="VEuPathDB" id="FungiDB:RhiirA1_372795"/>
<evidence type="ECO:0000256" key="1">
    <source>
        <dbReference type="ARBA" id="ARBA00023015"/>
    </source>
</evidence>
<dbReference type="GO" id="GO:0001228">
    <property type="term" value="F:DNA-binding transcription activator activity, RNA polymerase II-specific"/>
    <property type="evidence" value="ECO:0007669"/>
    <property type="project" value="TreeGrafter"/>
</dbReference>
<evidence type="ECO:0000256" key="4">
    <source>
        <dbReference type="SAM" id="MobiDB-lite"/>
    </source>
</evidence>
<sequence>PTGNNLNFPTKQTRKKPYIPRPPNSFILYRQHHHPLILNQHPGINNSEISRIIADHWRNLPNPEKEEWKRKADEAKQRHMKAWPDYKYQPRR</sequence>
<dbReference type="PROSITE" id="PS50118">
    <property type="entry name" value="HMG_BOX_2"/>
    <property type="match status" value="1"/>
</dbReference>
<feature type="region of interest" description="Disordered" evidence="4">
    <location>
        <begin position="1"/>
        <end position="22"/>
    </location>
</feature>
<protein>
    <submittedName>
        <fullName evidence="5">Mating-type protein Mat a-1</fullName>
    </submittedName>
</protein>
<feature type="non-terminal residue" evidence="5">
    <location>
        <position position="1"/>
    </location>
</feature>
<dbReference type="FunFam" id="1.10.30.10:FF:000041">
    <property type="entry name" value="HMG box family protein"/>
    <property type="match status" value="1"/>
</dbReference>
<dbReference type="SUPFAM" id="SSF47095">
    <property type="entry name" value="HMG-box"/>
    <property type="match status" value="1"/>
</dbReference>
<dbReference type="PANTHER" id="PTHR10270">
    <property type="entry name" value="SOX TRANSCRIPTION FACTOR"/>
    <property type="match status" value="1"/>
</dbReference>
<dbReference type="AlphaFoldDB" id="A0A2I1E5V5"/>
<dbReference type="GO" id="GO:0000122">
    <property type="term" value="P:negative regulation of transcription by RNA polymerase II"/>
    <property type="evidence" value="ECO:0007669"/>
    <property type="project" value="TreeGrafter"/>
</dbReference>
<reference evidence="5 6" key="2">
    <citation type="submission" date="2017-09" db="EMBL/GenBank/DDBJ databases">
        <title>Extensive intraspecific genome diversity in a model arbuscular mycorrhizal fungus.</title>
        <authorList>
            <person name="Chen E.C."/>
            <person name="Morin E."/>
            <person name="Beaudet D."/>
            <person name="Noel J."/>
            <person name="Ndikumana S."/>
            <person name="Charron P."/>
            <person name="St-Onge C."/>
            <person name="Giorgi J."/>
            <person name="Grigoriev I.V."/>
            <person name="Roux C."/>
            <person name="Martin F.M."/>
            <person name="Corradi N."/>
        </authorList>
    </citation>
    <scope>NUCLEOTIDE SEQUENCE [LARGE SCALE GENOMIC DNA]</scope>
    <source>
        <strain evidence="5 6">A5</strain>
    </source>
</reference>
<proteinExistence type="predicted"/>
<evidence type="ECO:0000256" key="2">
    <source>
        <dbReference type="ARBA" id="ARBA00023125"/>
    </source>
</evidence>
<feature type="non-terminal residue" evidence="5">
    <location>
        <position position="92"/>
    </location>
</feature>